<organism evidence="1 2">
    <name type="scientific">Aquibium oceanicum</name>
    <dbReference type="NCBI Taxonomy" id="1670800"/>
    <lineage>
        <taxon>Bacteria</taxon>
        <taxon>Pseudomonadati</taxon>
        <taxon>Pseudomonadota</taxon>
        <taxon>Alphaproteobacteria</taxon>
        <taxon>Hyphomicrobiales</taxon>
        <taxon>Phyllobacteriaceae</taxon>
        <taxon>Aquibium</taxon>
    </lineage>
</organism>
<evidence type="ECO:0000313" key="2">
    <source>
        <dbReference type="Proteomes" id="UP000182840"/>
    </source>
</evidence>
<dbReference type="STRING" id="1670800.BSQ44_02795"/>
<dbReference type="OrthoDB" id="9808866at2"/>
<dbReference type="RefSeq" id="WP_072601837.1">
    <property type="nucleotide sequence ID" value="NZ_CP018171.1"/>
</dbReference>
<dbReference type="AlphaFoldDB" id="A0A1L3SM58"/>
<dbReference type="Proteomes" id="UP000182840">
    <property type="component" value="Chromosome"/>
</dbReference>
<dbReference type="EMBL" id="CP018171">
    <property type="protein sequence ID" value="APH70425.1"/>
    <property type="molecule type" value="Genomic_DNA"/>
</dbReference>
<proteinExistence type="predicted"/>
<sequence>MAETRMLTGHDEIRDWAAARMGAPAIRQTSTAIENNEPFLLLVFDQRAYEDQDQGQDRPTDLGAPEIVEWDEWFEIFDRRNLGLVVAKDVPGVRESFHEIVAR</sequence>
<reference evidence="2" key="1">
    <citation type="submission" date="2016-11" db="EMBL/GenBank/DDBJ databases">
        <title>Mesorhizobium oceanicum sp. nov., isolated from deep seawater in South China Sea.</title>
        <authorList>
            <person name="Fu G.-Y."/>
        </authorList>
    </citation>
    <scope>NUCLEOTIDE SEQUENCE [LARGE SCALE GENOMIC DNA]</scope>
    <source>
        <strain evidence="2">B7</strain>
    </source>
</reference>
<protein>
    <submittedName>
        <fullName evidence="1">Uncharacterized protein</fullName>
    </submittedName>
</protein>
<evidence type="ECO:0000313" key="1">
    <source>
        <dbReference type="EMBL" id="APH70425.1"/>
    </source>
</evidence>
<keyword evidence="2" id="KW-1185">Reference proteome</keyword>
<accession>A0A1L3SM58</accession>
<name>A0A1L3SM58_9HYPH</name>
<dbReference type="KEGG" id="meso:BSQ44_02795"/>
<gene>
    <name evidence="1" type="ORF">BSQ44_02795</name>
</gene>